<reference evidence="3" key="1">
    <citation type="submission" date="2022-08" db="EMBL/GenBank/DDBJ databases">
        <authorList>
            <person name="Marques A."/>
        </authorList>
    </citation>
    <scope>NUCLEOTIDE SEQUENCE</scope>
    <source>
        <strain evidence="3">RhyPub2mFocal</strain>
        <tissue evidence="3">Leaves</tissue>
    </source>
</reference>
<feature type="region of interest" description="Disordered" evidence="1">
    <location>
        <begin position="111"/>
        <end position="145"/>
    </location>
</feature>
<dbReference type="PROSITE" id="PS50076">
    <property type="entry name" value="DNAJ_2"/>
    <property type="match status" value="1"/>
</dbReference>
<accession>A0AAV8FPB4</accession>
<dbReference type="CDD" id="cd06257">
    <property type="entry name" value="DnaJ"/>
    <property type="match status" value="1"/>
</dbReference>
<dbReference type="SUPFAM" id="SSF46565">
    <property type="entry name" value="Chaperone J-domain"/>
    <property type="match status" value="1"/>
</dbReference>
<dbReference type="InterPro" id="IPR001623">
    <property type="entry name" value="DnaJ_domain"/>
</dbReference>
<evidence type="ECO:0000313" key="4">
    <source>
        <dbReference type="Proteomes" id="UP001140206"/>
    </source>
</evidence>
<dbReference type="PANTHER" id="PTHR45376">
    <property type="entry name" value="CHAPERONE DNAJ-DOMAIN SUPERFAMILY PROTEIN-RELATED"/>
    <property type="match status" value="1"/>
</dbReference>
<dbReference type="InterPro" id="IPR036869">
    <property type="entry name" value="J_dom_sf"/>
</dbReference>
<dbReference type="AlphaFoldDB" id="A0AAV8FPB4"/>
<dbReference type="EMBL" id="JAMFTS010000002">
    <property type="protein sequence ID" value="KAJ4795082.1"/>
    <property type="molecule type" value="Genomic_DNA"/>
</dbReference>
<evidence type="ECO:0000313" key="3">
    <source>
        <dbReference type="EMBL" id="KAJ4795082.1"/>
    </source>
</evidence>
<dbReference type="Pfam" id="PF00226">
    <property type="entry name" value="DnaJ"/>
    <property type="match status" value="1"/>
</dbReference>
<dbReference type="Proteomes" id="UP001140206">
    <property type="component" value="Chromosome 2"/>
</dbReference>
<dbReference type="GO" id="GO:0005783">
    <property type="term" value="C:endoplasmic reticulum"/>
    <property type="evidence" value="ECO:0007669"/>
    <property type="project" value="UniProtKB-ARBA"/>
</dbReference>
<feature type="domain" description="J" evidence="2">
    <location>
        <begin position="208"/>
        <end position="272"/>
    </location>
</feature>
<protein>
    <submittedName>
        <fullName evidence="3">Chaperone protein DnaJ</fullName>
    </submittedName>
</protein>
<comment type="caution">
    <text evidence="3">The sequence shown here is derived from an EMBL/GenBank/DDBJ whole genome shotgun (WGS) entry which is preliminary data.</text>
</comment>
<sequence>MFQIYLDYLVNSNCTAEVGEIELDTVHRRRNRMRSMAATWKNIARTIKPTSSPTRSHLLQYLLPASFSSRSSKSHYRETWGSQDSSKVHVRVTIRQKRADAKSALKNLLFNGKPVQQGAQDQTQRQKKLKARQLNSMNEKRRRERGYERGNFTWTWGGESFTFPNSCPNGFEWRDNSNWHQNQNKKFLNESDVEDEGEERSNVTDLTIHRITLGLPHTGSLELDQIKSAFRSAALKWHPDKHEGPSKAIAEEKFKLCVDAYKALSLSLSEQQ</sequence>
<dbReference type="Gene3D" id="1.10.287.110">
    <property type="entry name" value="DnaJ domain"/>
    <property type="match status" value="1"/>
</dbReference>
<organism evidence="3 4">
    <name type="scientific">Rhynchospora pubera</name>
    <dbReference type="NCBI Taxonomy" id="906938"/>
    <lineage>
        <taxon>Eukaryota</taxon>
        <taxon>Viridiplantae</taxon>
        <taxon>Streptophyta</taxon>
        <taxon>Embryophyta</taxon>
        <taxon>Tracheophyta</taxon>
        <taxon>Spermatophyta</taxon>
        <taxon>Magnoliopsida</taxon>
        <taxon>Liliopsida</taxon>
        <taxon>Poales</taxon>
        <taxon>Cyperaceae</taxon>
        <taxon>Cyperoideae</taxon>
        <taxon>Rhynchosporeae</taxon>
        <taxon>Rhynchospora</taxon>
    </lineage>
</organism>
<dbReference type="SMART" id="SM00271">
    <property type="entry name" value="DnaJ"/>
    <property type="match status" value="1"/>
</dbReference>
<dbReference type="PANTHER" id="PTHR45376:SF5">
    <property type="entry name" value="CHAPERONE DNAJ-DOMAIN SUPERFAMILY PROTEIN"/>
    <property type="match status" value="1"/>
</dbReference>
<evidence type="ECO:0000256" key="1">
    <source>
        <dbReference type="SAM" id="MobiDB-lite"/>
    </source>
</evidence>
<evidence type="ECO:0000259" key="2">
    <source>
        <dbReference type="PROSITE" id="PS50076"/>
    </source>
</evidence>
<proteinExistence type="predicted"/>
<gene>
    <name evidence="3" type="ORF">LUZ62_046328</name>
</gene>
<keyword evidence="4" id="KW-1185">Reference proteome</keyword>
<name>A0AAV8FPB4_9POAL</name>